<dbReference type="Gene3D" id="2.60.470.10">
    <property type="entry name" value="Acid-sensing ion channels like domains"/>
    <property type="match status" value="1"/>
</dbReference>
<dbReference type="Proteomes" id="UP001231518">
    <property type="component" value="Chromosome 16"/>
</dbReference>
<keyword evidence="7" id="KW-0915">Sodium</keyword>
<dbReference type="Gene3D" id="1.10.287.820">
    <property type="entry name" value="Acid-sensing ion channel domain"/>
    <property type="match status" value="1"/>
</dbReference>
<evidence type="ECO:0000256" key="11">
    <source>
        <dbReference type="ARBA" id="ARBA00023303"/>
    </source>
</evidence>
<name>A0AAD7YYH6_MYTSE</name>
<evidence type="ECO:0000256" key="4">
    <source>
        <dbReference type="ARBA" id="ARBA00022461"/>
    </source>
</evidence>
<keyword evidence="11 12" id="KW-0407">Ion channel</keyword>
<keyword evidence="6 13" id="KW-1133">Transmembrane helix</keyword>
<evidence type="ECO:0000313" key="14">
    <source>
        <dbReference type="EMBL" id="KAJ8731377.1"/>
    </source>
</evidence>
<evidence type="ECO:0008006" key="16">
    <source>
        <dbReference type="Google" id="ProtNLM"/>
    </source>
</evidence>
<keyword evidence="8 12" id="KW-0406">Ion transport</keyword>
<sequence length="1053" mass="120617">MQERVTGGACARAGAARVFVTRWGKDVHTADHLTRLGGCNNMCWRAPEANQFDILKASMKTVSKEYCEESSICGLKHLVDDNTPFIERIIWIITLIVGLICSISLVWLTFDKYYSAPLVTTQLPEGVSVNKIIFPAVGICTNNRISKRAAAELAKKLLKAERNKHYTEKDMMSLLFGLGQLYGLGAVNFNNVSPIQLHDALGDYDVHELMRNLTPRCEDLLVRCIWNTEARNCLDLFDFRLTMNGYCCTFNYLRIYDTLFQSITSTTRSIDMYNYGNKSFFDFDQGLKVLLRLNESDDFFYNIPLQGAQLQFSDAYDFPDSPSGSFAMQIISPRVEMTVLVTASFTEASRDIQHVPIKLRKCRFYDESSYLPFYTYSDCMLKCRMQFLLDHCKCTPFNMPKISSARTCNMKDVPCLRTYYSQSISVRPTDDYVPDELELDSVGGGIDCPMCNPTCSKTAYSYDFNNVVLYPEYLNTVPDSERDIWLQGVNFTGTSQVHVKYAREVADRYGQNVIMKWFDLISNIGSTCGFITGFSFVSVLEFIYFFTVKLVREVRSRRQRGQRSTNTKIEPQRPAHFEPIRRYRPIYWNEITANTRPAQMIFWLIVVALSWYGSSLLIAAQYDAFQNNPISFVVETTYKDWNTEFPAVVVCENDNSNRVEAISDKLWGEDHDFNMEEVLKELAFFKGITYYTSEFCNLVDPLPDCMQTNLTYYANLVRSTCEETLANCSWNGIPFECCKYFRPMDTELGTCYAINTLQGRERNALRLDMTSNRTTGPGAIKFDVMVTANIYILNEEEVPTLTTIGSDVLTVGQEIFHKRYITIRNIENDAGARLISPEKRKCRYTDENFLQVYHHYSYTACTVQCRKDAQLQLCNCTNYFMPNVPEHLRCNVSGIICLNSHVHELSVLKASWSSRAGLSCNCLPSCTEAEITITKDFKFVTTDSYASVQIELAVLPSERYRRNVVRGVLDLVVSTGGTGGLFLGASILSFVELFYILLLRPFCDIYSQRDDDPWHRRFGMRSLQDNKFIPNWGWTYNGKVGDKDKPKSEDRSR</sequence>
<feature type="transmembrane region" description="Helical" evidence="13">
    <location>
        <begin position="530"/>
        <end position="551"/>
    </location>
</feature>
<keyword evidence="3 12" id="KW-0813">Transport</keyword>
<evidence type="ECO:0000256" key="5">
    <source>
        <dbReference type="ARBA" id="ARBA00022692"/>
    </source>
</evidence>
<organism evidence="14 15">
    <name type="scientific">Mythimna separata</name>
    <name type="common">Oriental armyworm</name>
    <name type="synonym">Pseudaletia separata</name>
    <dbReference type="NCBI Taxonomy" id="271217"/>
    <lineage>
        <taxon>Eukaryota</taxon>
        <taxon>Metazoa</taxon>
        <taxon>Ecdysozoa</taxon>
        <taxon>Arthropoda</taxon>
        <taxon>Hexapoda</taxon>
        <taxon>Insecta</taxon>
        <taxon>Pterygota</taxon>
        <taxon>Neoptera</taxon>
        <taxon>Endopterygota</taxon>
        <taxon>Lepidoptera</taxon>
        <taxon>Glossata</taxon>
        <taxon>Ditrysia</taxon>
        <taxon>Noctuoidea</taxon>
        <taxon>Noctuidae</taxon>
        <taxon>Noctuinae</taxon>
        <taxon>Hadenini</taxon>
        <taxon>Mythimna</taxon>
    </lineage>
</organism>
<dbReference type="Pfam" id="PF00858">
    <property type="entry name" value="ASC"/>
    <property type="match status" value="2"/>
</dbReference>
<evidence type="ECO:0000256" key="8">
    <source>
        <dbReference type="ARBA" id="ARBA00023065"/>
    </source>
</evidence>
<comment type="subcellular location">
    <subcellularLocation>
        <location evidence="1">Membrane</location>
        <topology evidence="1">Multi-pass membrane protein</topology>
    </subcellularLocation>
</comment>
<evidence type="ECO:0000256" key="2">
    <source>
        <dbReference type="ARBA" id="ARBA00007193"/>
    </source>
</evidence>
<dbReference type="InterPro" id="IPR001873">
    <property type="entry name" value="ENaC"/>
</dbReference>
<dbReference type="PANTHER" id="PTHR11690:SF288">
    <property type="entry name" value="AMILORIDE-SENSITIVE NA+ CHANNEL-RELATED"/>
    <property type="match status" value="1"/>
</dbReference>
<comment type="caution">
    <text evidence="14">The sequence shown here is derived from an EMBL/GenBank/DDBJ whole genome shotgun (WGS) entry which is preliminary data.</text>
</comment>
<keyword evidence="10 12" id="KW-0739">Sodium transport</keyword>
<keyword evidence="4 12" id="KW-0894">Sodium channel</keyword>
<evidence type="ECO:0000256" key="6">
    <source>
        <dbReference type="ARBA" id="ARBA00022989"/>
    </source>
</evidence>
<dbReference type="Gene3D" id="1.10.287.770">
    <property type="entry name" value="YojJ-like"/>
    <property type="match status" value="2"/>
</dbReference>
<dbReference type="GO" id="GO:0015280">
    <property type="term" value="F:ligand-gated sodium channel activity"/>
    <property type="evidence" value="ECO:0007669"/>
    <property type="project" value="TreeGrafter"/>
</dbReference>
<dbReference type="EMBL" id="JARGEI010000005">
    <property type="protein sequence ID" value="KAJ8731377.1"/>
    <property type="molecule type" value="Genomic_DNA"/>
</dbReference>
<gene>
    <name evidence="14" type="ORF">PYW07_004541</name>
</gene>
<dbReference type="PANTHER" id="PTHR11690">
    <property type="entry name" value="AMILORIDE-SENSITIVE SODIUM CHANNEL-RELATED"/>
    <property type="match status" value="1"/>
</dbReference>
<keyword evidence="5 12" id="KW-0812">Transmembrane</keyword>
<dbReference type="AlphaFoldDB" id="A0AAD7YYH6"/>
<comment type="similarity">
    <text evidence="2 12">Belongs to the amiloride-sensitive sodium channel (TC 1.A.6) family.</text>
</comment>
<protein>
    <recommendedName>
        <fullName evidence="16">Sodium channel protein Nach</fullName>
    </recommendedName>
</protein>
<keyword evidence="9 13" id="KW-0472">Membrane</keyword>
<feature type="transmembrane region" description="Helical" evidence="13">
    <location>
        <begin position="979"/>
        <end position="999"/>
    </location>
</feature>
<evidence type="ECO:0000256" key="12">
    <source>
        <dbReference type="RuleBase" id="RU000679"/>
    </source>
</evidence>
<feature type="transmembrane region" description="Helical" evidence="13">
    <location>
        <begin position="601"/>
        <end position="622"/>
    </location>
</feature>
<evidence type="ECO:0000256" key="13">
    <source>
        <dbReference type="SAM" id="Phobius"/>
    </source>
</evidence>
<evidence type="ECO:0000256" key="9">
    <source>
        <dbReference type="ARBA" id="ARBA00023136"/>
    </source>
</evidence>
<keyword evidence="15" id="KW-1185">Reference proteome</keyword>
<evidence type="ECO:0000256" key="3">
    <source>
        <dbReference type="ARBA" id="ARBA00022448"/>
    </source>
</evidence>
<evidence type="ECO:0000256" key="10">
    <source>
        <dbReference type="ARBA" id="ARBA00023201"/>
    </source>
</evidence>
<reference evidence="14" key="1">
    <citation type="submission" date="2023-03" db="EMBL/GenBank/DDBJ databases">
        <title>Chromosome-level genomes of two armyworms, Mythimna separata and Mythimna loreyi, provide insights into the biosynthesis and reception of sex pheromones.</title>
        <authorList>
            <person name="Zhao H."/>
        </authorList>
    </citation>
    <scope>NUCLEOTIDE SEQUENCE</scope>
    <source>
        <strain evidence="14">BeijingLab</strain>
        <tissue evidence="14">Pupa</tissue>
    </source>
</reference>
<feature type="transmembrane region" description="Helical" evidence="13">
    <location>
        <begin position="89"/>
        <end position="110"/>
    </location>
</feature>
<evidence type="ECO:0000313" key="15">
    <source>
        <dbReference type="Proteomes" id="UP001231518"/>
    </source>
</evidence>
<evidence type="ECO:0000256" key="1">
    <source>
        <dbReference type="ARBA" id="ARBA00004141"/>
    </source>
</evidence>
<accession>A0AAD7YYH6</accession>
<dbReference type="GO" id="GO:0005886">
    <property type="term" value="C:plasma membrane"/>
    <property type="evidence" value="ECO:0007669"/>
    <property type="project" value="TreeGrafter"/>
</dbReference>
<evidence type="ECO:0000256" key="7">
    <source>
        <dbReference type="ARBA" id="ARBA00023053"/>
    </source>
</evidence>
<proteinExistence type="inferred from homology"/>